<proteinExistence type="predicted"/>
<protein>
    <submittedName>
        <fullName evidence="3">Rifin</fullName>
    </submittedName>
</protein>
<gene>
    <name evidence="3" type="primary">RIF</name>
    <name evidence="3" type="ORF">PRCDC_0052000</name>
</gene>
<dbReference type="VEuPathDB" id="PlasmoDB:PRCDC_0052000"/>
<accession>A0A060RME1</accession>
<dbReference type="InterPro" id="IPR006373">
    <property type="entry name" value="VSA_Rifin"/>
</dbReference>
<evidence type="ECO:0000313" key="4">
    <source>
        <dbReference type="Proteomes" id="UP000027581"/>
    </source>
</evidence>
<evidence type="ECO:0000313" key="3">
    <source>
        <dbReference type="EMBL" id="CDO61887.1"/>
    </source>
</evidence>
<reference evidence="3" key="1">
    <citation type="submission" date="2014-01" db="EMBL/GenBank/DDBJ databases">
        <authorList>
            <person name="Aslett M."/>
        </authorList>
    </citation>
    <scope>NUCLEOTIDE SEQUENCE</scope>
    <source>
        <strain evidence="3">CDC</strain>
    </source>
</reference>
<dbReference type="Pfam" id="PF02009">
    <property type="entry name" value="RIFIN"/>
    <property type="match status" value="1"/>
</dbReference>
<feature type="chain" id="PRO_5001589886" evidence="2">
    <location>
        <begin position="26"/>
        <end position="333"/>
    </location>
</feature>
<dbReference type="NCBIfam" id="TIGR01477">
    <property type="entry name" value="RIFIN"/>
    <property type="match status" value="1"/>
</dbReference>
<keyword evidence="1" id="KW-0812">Transmembrane</keyword>
<evidence type="ECO:0000256" key="1">
    <source>
        <dbReference type="SAM" id="Phobius"/>
    </source>
</evidence>
<sequence>MKVHYTKILLLAPALNILLTSLSNAHNKNKLYIAPHHTSTTKSRVLSKCDIRSSIYDNDTDIKSVKEIFDRQTSQRFEEYEELMKEKRRKSKEQRNKNIQEIIDKDKMEKSLGEKIEKGCLRCGCGLGGVAASVGIFGTIAVKELAKSATAAAVASAQEAAMTAGEAARVLAGKNAVIAGIIKQFRVSTLGVQELETLFTANNYNNVKNIANAINNQYSVSSCPFNSARTREPFCSWVMEKFSSRVNGASAYKSIETTVGTIVSDAEPVAAAAAKKATDEVIQRSTAVVQAKYASCQTAIIASVVAILIIVLVMIIIYLVLRYRRKKKMNFWL</sequence>
<dbReference type="EMBL" id="HG810552">
    <property type="protein sequence ID" value="CDO61887.1"/>
    <property type="molecule type" value="Genomic_DNA"/>
</dbReference>
<feature type="signal peptide" evidence="2">
    <location>
        <begin position="1"/>
        <end position="25"/>
    </location>
</feature>
<dbReference type="Proteomes" id="UP000027581">
    <property type="component" value="Unassembled WGS sequence"/>
</dbReference>
<organism evidence="3 4">
    <name type="scientific">Plasmodium reichenowi</name>
    <dbReference type="NCBI Taxonomy" id="5854"/>
    <lineage>
        <taxon>Eukaryota</taxon>
        <taxon>Sar</taxon>
        <taxon>Alveolata</taxon>
        <taxon>Apicomplexa</taxon>
        <taxon>Aconoidasida</taxon>
        <taxon>Haemosporida</taxon>
        <taxon>Plasmodiidae</taxon>
        <taxon>Plasmodium</taxon>
        <taxon>Plasmodium (Laverania)</taxon>
    </lineage>
</organism>
<keyword evidence="1" id="KW-0472">Membrane</keyword>
<name>A0A060RME1_PLARE</name>
<dbReference type="AlphaFoldDB" id="A0A060RME1"/>
<keyword evidence="2" id="KW-0732">Signal</keyword>
<dbReference type="VEuPathDB" id="PlasmoDB:PRG01_1203300"/>
<reference evidence="3" key="2">
    <citation type="submission" date="2014-05" db="EMBL/GenBank/DDBJ databases">
        <title>The genome sequences of chimpanzee malaria parasites reveal the path to human adaptation.</title>
        <authorList>
            <person name="Otto T.D."/>
            <person name="Rayner J.C."/>
            <person name="Boehme U."/>
            <person name="Pain A."/>
            <person name="Spottiswoode N."/>
            <person name="Sanders M."/>
            <person name="Quail M."/>
            <person name="Ollomo B."/>
            <person name="Renaud F."/>
            <person name="Thomas A.W."/>
            <person name="Prugnolle F."/>
            <person name="Conway D.J."/>
            <person name="Newbold C."/>
            <person name="Berriman M."/>
        </authorList>
    </citation>
    <scope>NUCLEOTIDE SEQUENCE [LARGE SCALE GENOMIC DNA]</scope>
    <source>
        <strain evidence="3">CDC</strain>
    </source>
</reference>
<evidence type="ECO:0000256" key="2">
    <source>
        <dbReference type="SAM" id="SignalP"/>
    </source>
</evidence>
<keyword evidence="1" id="KW-1133">Transmembrane helix</keyword>
<keyword evidence="4" id="KW-1185">Reference proteome</keyword>
<feature type="transmembrane region" description="Helical" evidence="1">
    <location>
        <begin position="299"/>
        <end position="321"/>
    </location>
</feature>